<sequence length="201" mass="22254">MNYSQLLIVVSTLLALCSPLVYASSILKGEAKPHRITRLVILATTMITTFSLFARHDTVAIWLAGVSFLQATFIFLLSLKYGWGGWSRLDIFCMFVASVGIVLWQTTSNPGFGLYASILADFFGMVPTLVKTYKHPETEDWRFFAIDTVAGMLSLCAITLWSIGTAAFPAYIFAINLAIAVLALRRLNKSQLTDQQRKGSL</sequence>
<dbReference type="EMBL" id="PFQB01000107">
    <property type="protein sequence ID" value="PJA12629.1"/>
    <property type="molecule type" value="Genomic_DNA"/>
</dbReference>
<dbReference type="AlphaFoldDB" id="A0A2M7W1T0"/>
<feature type="transmembrane region" description="Helical" evidence="1">
    <location>
        <begin position="89"/>
        <end position="106"/>
    </location>
</feature>
<accession>A0A2M7W1T0</accession>
<feature type="transmembrane region" description="Helical" evidence="1">
    <location>
        <begin position="6"/>
        <end position="24"/>
    </location>
</feature>
<dbReference type="Proteomes" id="UP000228952">
    <property type="component" value="Unassembled WGS sequence"/>
</dbReference>
<reference evidence="3" key="1">
    <citation type="submission" date="2017-09" db="EMBL/GenBank/DDBJ databases">
        <title>Depth-based differentiation of microbial function through sediment-hosted aquifers and enrichment of novel symbionts in the deep terrestrial subsurface.</title>
        <authorList>
            <person name="Probst A.J."/>
            <person name="Ladd B."/>
            <person name="Jarett J.K."/>
            <person name="Geller-Mcgrath D.E."/>
            <person name="Sieber C.M.K."/>
            <person name="Emerson J.B."/>
            <person name="Anantharaman K."/>
            <person name="Thomas B.C."/>
            <person name="Malmstrom R."/>
            <person name="Stieglmeier M."/>
            <person name="Klingl A."/>
            <person name="Woyke T."/>
            <person name="Ryan C.M."/>
            <person name="Banfield J.F."/>
        </authorList>
    </citation>
    <scope>NUCLEOTIDE SEQUENCE [LARGE SCALE GENOMIC DNA]</scope>
</reference>
<feature type="transmembrane region" description="Helical" evidence="1">
    <location>
        <begin position="142"/>
        <end position="164"/>
    </location>
</feature>
<name>A0A2M7W1T0_9BACT</name>
<comment type="caution">
    <text evidence="2">The sequence shown here is derived from an EMBL/GenBank/DDBJ whole genome shotgun (WGS) entry which is preliminary data.</text>
</comment>
<gene>
    <name evidence="2" type="ORF">COX64_04340</name>
</gene>
<keyword evidence="1" id="KW-0472">Membrane</keyword>
<evidence type="ECO:0000256" key="1">
    <source>
        <dbReference type="SAM" id="Phobius"/>
    </source>
</evidence>
<feature type="transmembrane region" description="Helical" evidence="1">
    <location>
        <begin position="112"/>
        <end position="130"/>
    </location>
</feature>
<feature type="transmembrane region" description="Helical" evidence="1">
    <location>
        <begin position="36"/>
        <end position="53"/>
    </location>
</feature>
<feature type="transmembrane region" description="Helical" evidence="1">
    <location>
        <begin position="59"/>
        <end position="77"/>
    </location>
</feature>
<evidence type="ECO:0000313" key="2">
    <source>
        <dbReference type="EMBL" id="PJA12629.1"/>
    </source>
</evidence>
<keyword evidence="1" id="KW-1133">Transmembrane helix</keyword>
<protein>
    <submittedName>
        <fullName evidence="2">Uncharacterized protein</fullName>
    </submittedName>
</protein>
<evidence type="ECO:0000313" key="3">
    <source>
        <dbReference type="Proteomes" id="UP000228952"/>
    </source>
</evidence>
<organism evidence="2 3">
    <name type="scientific">Candidatus Dojkabacteria bacterium CG_4_10_14_0_2_um_filter_Dojkabacteria_WS6_41_15</name>
    <dbReference type="NCBI Taxonomy" id="2014249"/>
    <lineage>
        <taxon>Bacteria</taxon>
        <taxon>Candidatus Dojkabacteria</taxon>
    </lineage>
</organism>
<keyword evidence="1" id="KW-0812">Transmembrane</keyword>
<proteinExistence type="predicted"/>